<keyword evidence="1" id="KW-0732">Signal</keyword>
<reference evidence="2 3" key="1">
    <citation type="journal article" date="2013" name="Genome Biol.">
        <title>The genome sequence of the most widely cultivated cacao type and its use to identify candidate genes regulating pod color.</title>
        <authorList>
            <person name="Motamayor J.C."/>
            <person name="Mockaitis K."/>
            <person name="Schmutz J."/>
            <person name="Haiminen N."/>
            <person name="Iii D.L."/>
            <person name="Cornejo O."/>
            <person name="Findley S.D."/>
            <person name="Zheng P."/>
            <person name="Utro F."/>
            <person name="Royaert S."/>
            <person name="Saski C."/>
            <person name="Jenkins J."/>
            <person name="Podicheti R."/>
            <person name="Zhao M."/>
            <person name="Scheffler B.E."/>
            <person name="Stack J.C."/>
            <person name="Feltus F.A."/>
            <person name="Mustiga G.M."/>
            <person name="Amores F."/>
            <person name="Phillips W."/>
            <person name="Marelli J.P."/>
            <person name="May G.D."/>
            <person name="Shapiro H."/>
            <person name="Ma J."/>
            <person name="Bustamante C.D."/>
            <person name="Schnell R.J."/>
            <person name="Main D."/>
            <person name="Gilbert D."/>
            <person name="Parida L."/>
            <person name="Kuhn D.N."/>
        </authorList>
    </citation>
    <scope>NUCLEOTIDE SEQUENCE [LARGE SCALE GENOMIC DNA]</scope>
    <source>
        <strain evidence="3">cv. Matina 1-6</strain>
    </source>
</reference>
<name>A0A061DSI2_THECC</name>
<protein>
    <submittedName>
        <fullName evidence="2">Uncharacterized protein</fullName>
    </submittedName>
</protein>
<feature type="chain" id="PRO_5001596189" evidence="1">
    <location>
        <begin position="20"/>
        <end position="111"/>
    </location>
</feature>
<evidence type="ECO:0000256" key="1">
    <source>
        <dbReference type="SAM" id="SignalP"/>
    </source>
</evidence>
<dbReference type="EMBL" id="CM001879">
    <property type="protein sequence ID" value="EOX92943.1"/>
    <property type="molecule type" value="Genomic_DNA"/>
</dbReference>
<sequence length="111" mass="12772">MHCQFLILVFFSLIGTAMCKVRTNHNHEIAEELRKTAASAYHAQPANISSLDEFNWAKMEQKLQRFQVPRHFSKIPLEAMRLDPKGLHGRVQQTTFRVYIDAGRGSLGLEF</sequence>
<evidence type="ECO:0000313" key="3">
    <source>
        <dbReference type="Proteomes" id="UP000026915"/>
    </source>
</evidence>
<evidence type="ECO:0000313" key="2">
    <source>
        <dbReference type="EMBL" id="EOX92943.1"/>
    </source>
</evidence>
<dbReference type="Proteomes" id="UP000026915">
    <property type="component" value="Chromosome 1"/>
</dbReference>
<proteinExistence type="predicted"/>
<accession>A0A061DSI2</accession>
<organism evidence="2 3">
    <name type="scientific">Theobroma cacao</name>
    <name type="common">Cacao</name>
    <name type="synonym">Cocoa</name>
    <dbReference type="NCBI Taxonomy" id="3641"/>
    <lineage>
        <taxon>Eukaryota</taxon>
        <taxon>Viridiplantae</taxon>
        <taxon>Streptophyta</taxon>
        <taxon>Embryophyta</taxon>
        <taxon>Tracheophyta</taxon>
        <taxon>Spermatophyta</taxon>
        <taxon>Magnoliopsida</taxon>
        <taxon>eudicotyledons</taxon>
        <taxon>Gunneridae</taxon>
        <taxon>Pentapetalae</taxon>
        <taxon>rosids</taxon>
        <taxon>malvids</taxon>
        <taxon>Malvales</taxon>
        <taxon>Malvaceae</taxon>
        <taxon>Byttnerioideae</taxon>
        <taxon>Theobroma</taxon>
    </lineage>
</organism>
<keyword evidence="3" id="KW-1185">Reference proteome</keyword>
<dbReference type="InParanoid" id="A0A061DSI2"/>
<dbReference type="HOGENOM" id="CLU_2162990_0_0_1"/>
<dbReference type="Gramene" id="EOX92943">
    <property type="protein sequence ID" value="EOX92943"/>
    <property type="gene ID" value="TCM_001806"/>
</dbReference>
<feature type="signal peptide" evidence="1">
    <location>
        <begin position="1"/>
        <end position="19"/>
    </location>
</feature>
<gene>
    <name evidence="2" type="ORF">TCM_001806</name>
</gene>
<dbReference type="AlphaFoldDB" id="A0A061DSI2"/>